<reference evidence="4 5" key="1">
    <citation type="submission" date="2015-01" db="EMBL/GenBank/DDBJ databases">
        <title>The Genome Sequence of Exophiala spinifera CBS89968.</title>
        <authorList>
            <consortium name="The Broad Institute Genomics Platform"/>
            <person name="Cuomo C."/>
            <person name="de Hoog S."/>
            <person name="Gorbushina A."/>
            <person name="Stielow B."/>
            <person name="Teixiera M."/>
            <person name="Abouelleil A."/>
            <person name="Chapman S.B."/>
            <person name="Priest M."/>
            <person name="Young S.K."/>
            <person name="Wortman J."/>
            <person name="Nusbaum C."/>
            <person name="Birren B."/>
        </authorList>
    </citation>
    <scope>NUCLEOTIDE SEQUENCE [LARGE SCALE GENOMIC DNA]</scope>
    <source>
        <strain evidence="4 5">CBS 89968</strain>
    </source>
</reference>
<dbReference type="STRING" id="91928.A0A0D2BX92"/>
<dbReference type="InterPro" id="IPR015421">
    <property type="entry name" value="PyrdxlP-dep_Trfase_major"/>
</dbReference>
<dbReference type="Proteomes" id="UP000053328">
    <property type="component" value="Unassembled WGS sequence"/>
</dbReference>
<dbReference type="Gene3D" id="3.90.1150.10">
    <property type="entry name" value="Aspartate Aminotransferase, domain 1"/>
    <property type="match status" value="1"/>
</dbReference>
<dbReference type="GeneID" id="27333047"/>
<dbReference type="InterPro" id="IPR015422">
    <property type="entry name" value="PyrdxlP-dep_Trfase_small"/>
</dbReference>
<dbReference type="OrthoDB" id="10047078at2759"/>
<dbReference type="AlphaFoldDB" id="A0A0D2BX92"/>
<proteinExistence type="inferred from homology"/>
<dbReference type="HOGENOM" id="CLU_011302_3_0_1"/>
<evidence type="ECO:0000256" key="3">
    <source>
        <dbReference type="RuleBase" id="RU362118"/>
    </source>
</evidence>
<dbReference type="RefSeq" id="XP_016236130.1">
    <property type="nucleotide sequence ID" value="XM_016380303.1"/>
</dbReference>
<accession>A0A0D2BX92</accession>
<comment type="cofactor">
    <cofactor evidence="1 3">
        <name>pyridoxal 5'-phosphate</name>
        <dbReference type="ChEBI" id="CHEBI:597326"/>
    </cofactor>
</comment>
<dbReference type="Pfam" id="PF01053">
    <property type="entry name" value="Cys_Met_Meta_PP"/>
    <property type="match status" value="1"/>
</dbReference>
<evidence type="ECO:0000313" key="5">
    <source>
        <dbReference type="Proteomes" id="UP000053328"/>
    </source>
</evidence>
<comment type="similarity">
    <text evidence="3">Belongs to the trans-sulfuration enzymes family.</text>
</comment>
<dbReference type="Gene3D" id="3.40.640.10">
    <property type="entry name" value="Type I PLP-dependent aspartate aminotransferase-like (Major domain)"/>
    <property type="match status" value="1"/>
</dbReference>
<dbReference type="InterPro" id="IPR051750">
    <property type="entry name" value="Trans-sulfuration_enzymes"/>
</dbReference>
<evidence type="ECO:0000256" key="2">
    <source>
        <dbReference type="ARBA" id="ARBA00022898"/>
    </source>
</evidence>
<keyword evidence="5" id="KW-1185">Reference proteome</keyword>
<dbReference type="SUPFAM" id="SSF53383">
    <property type="entry name" value="PLP-dependent transferases"/>
    <property type="match status" value="1"/>
</dbReference>
<dbReference type="InterPro" id="IPR000277">
    <property type="entry name" value="Cys/Met-Metab_PyrdxlP-dep_enz"/>
</dbReference>
<protein>
    <recommendedName>
        <fullName evidence="6">Cystathionine gamma-synthase</fullName>
    </recommendedName>
</protein>
<dbReference type="EMBL" id="KN847495">
    <property type="protein sequence ID" value="KIW15914.1"/>
    <property type="molecule type" value="Genomic_DNA"/>
</dbReference>
<sequence length="562" mass="62621">MSAKITTLPGHAIPPAPRHAITTHLPSWEMLLRFAKDKDPEVINMLESMYPRMILHRDVKELMTKIIEYAGVQNTGQTCRLFPSIQAARDCKVFATSAARGEGALRDDQLTIHAFTFESHADGAIKNKVNVYAVFFPVASTSVVHGFWTHSGTGISSRMAEYCLQHIDTLDESERHQNLSSEAVGKLTMAESLAHHQIKDRITTLLKRAPIEPSRTTRLAPHDVYLYSTGMSAIYWVHKCLLSKYGSKTVLFGFSFSSTIHVLGAFGPGVEFFGQGDDDDLKLLEEYLSSQKAKDQKVQAIWTEVPSNPLLNTPDLKRLRELADRYGALLIVDDTIGSFCNIDAFGVADILVTSLTKSFSGYADVLASSAVLNPSASRYVELKALFDETYLNFFFVGDAETLERNSRNYLERSAVLNKNAEKIVEYLVKEVDDPHSPVKRVYYPTTSKSVEIYQSMMRPETRDFKPGYGCLFSVEFESLDAAVAFYNNLNVHLGPHLGAHLTLAIGYCMGVYPNEQEWVAQYGLLPTQIRVSAGLEETETLLEDFRVAVEAAKAAADTRTLN</sequence>
<dbReference type="GO" id="GO:0030170">
    <property type="term" value="F:pyridoxal phosphate binding"/>
    <property type="evidence" value="ECO:0007669"/>
    <property type="project" value="InterPro"/>
</dbReference>
<gene>
    <name evidence="4" type="ORF">PV08_05964</name>
</gene>
<dbReference type="PANTHER" id="PTHR42699">
    <property type="match status" value="1"/>
</dbReference>
<name>A0A0D2BX92_9EURO</name>
<dbReference type="GO" id="GO:0019346">
    <property type="term" value="P:transsulfuration"/>
    <property type="evidence" value="ECO:0007669"/>
    <property type="project" value="InterPro"/>
</dbReference>
<dbReference type="VEuPathDB" id="FungiDB:PV08_05964"/>
<evidence type="ECO:0000256" key="1">
    <source>
        <dbReference type="ARBA" id="ARBA00001933"/>
    </source>
</evidence>
<evidence type="ECO:0000313" key="4">
    <source>
        <dbReference type="EMBL" id="KIW15914.1"/>
    </source>
</evidence>
<dbReference type="PANTHER" id="PTHR42699:SF1">
    <property type="entry name" value="CYSTATHIONINE GAMMA-SYNTHASE-RELATED"/>
    <property type="match status" value="1"/>
</dbReference>
<keyword evidence="2 3" id="KW-0663">Pyridoxal phosphate</keyword>
<organism evidence="4 5">
    <name type="scientific">Exophiala spinifera</name>
    <dbReference type="NCBI Taxonomy" id="91928"/>
    <lineage>
        <taxon>Eukaryota</taxon>
        <taxon>Fungi</taxon>
        <taxon>Dikarya</taxon>
        <taxon>Ascomycota</taxon>
        <taxon>Pezizomycotina</taxon>
        <taxon>Eurotiomycetes</taxon>
        <taxon>Chaetothyriomycetidae</taxon>
        <taxon>Chaetothyriales</taxon>
        <taxon>Herpotrichiellaceae</taxon>
        <taxon>Exophiala</taxon>
    </lineage>
</organism>
<dbReference type="InterPro" id="IPR015424">
    <property type="entry name" value="PyrdxlP-dep_Trfase"/>
</dbReference>
<evidence type="ECO:0008006" key="6">
    <source>
        <dbReference type="Google" id="ProtNLM"/>
    </source>
</evidence>
<dbReference type="GO" id="GO:0003962">
    <property type="term" value="F:cystathionine gamma-synthase activity"/>
    <property type="evidence" value="ECO:0007669"/>
    <property type="project" value="TreeGrafter"/>
</dbReference>